<dbReference type="RefSeq" id="WP_165572230.1">
    <property type="nucleotide sequence ID" value="NZ_BBJU01000016.1"/>
</dbReference>
<dbReference type="AlphaFoldDB" id="A0A081CXJ0"/>
<name>A0A081CXJ0_9HYPH</name>
<protein>
    <submittedName>
        <fullName evidence="2">Uncharacterized protein</fullName>
    </submittedName>
</protein>
<organism evidence="2 3">
    <name type="scientific">Agrobacterium rubi TR3 = NBRC 13261</name>
    <dbReference type="NCBI Taxonomy" id="1368415"/>
    <lineage>
        <taxon>Bacteria</taxon>
        <taxon>Pseudomonadati</taxon>
        <taxon>Pseudomonadota</taxon>
        <taxon>Alphaproteobacteria</taxon>
        <taxon>Hyphomicrobiales</taxon>
        <taxon>Rhizobiaceae</taxon>
        <taxon>Rhizobium/Agrobacterium group</taxon>
        <taxon>Agrobacterium</taxon>
    </lineage>
</organism>
<gene>
    <name evidence="2" type="ORF">RRU01S_16_01490</name>
</gene>
<dbReference type="Proteomes" id="UP000028701">
    <property type="component" value="Unassembled WGS sequence"/>
</dbReference>
<feature type="transmembrane region" description="Helical" evidence="1">
    <location>
        <begin position="24"/>
        <end position="46"/>
    </location>
</feature>
<dbReference type="EMBL" id="BBJU01000016">
    <property type="protein sequence ID" value="GAK71386.1"/>
    <property type="molecule type" value="Genomic_DNA"/>
</dbReference>
<evidence type="ECO:0000313" key="3">
    <source>
        <dbReference type="Proteomes" id="UP000028701"/>
    </source>
</evidence>
<keyword evidence="1" id="KW-1133">Transmembrane helix</keyword>
<accession>A0A081CXJ0</accession>
<keyword evidence="1" id="KW-0812">Transmembrane</keyword>
<sequence>MSYSKAGKIKDFTPSPAQPNGWQATLHTAIVGLCFAFVAAVIFGLVP</sequence>
<reference evidence="2 3" key="1">
    <citation type="submission" date="2014-08" db="EMBL/GenBank/DDBJ databases">
        <title>Whole genome shotgun sequence of Rhizobium rubi NBRC 13261.</title>
        <authorList>
            <person name="Katano-Makiyama Y."/>
            <person name="Hosoyama A."/>
            <person name="Hashimoto M."/>
            <person name="Hosoyama Y."/>
            <person name="Noguchi M."/>
            <person name="Tsuchikane K."/>
            <person name="Uohara A."/>
            <person name="Ohji S."/>
            <person name="Ichikawa N."/>
            <person name="Kimura A."/>
            <person name="Yamazoe A."/>
            <person name="Fujita N."/>
        </authorList>
    </citation>
    <scope>NUCLEOTIDE SEQUENCE [LARGE SCALE GENOMIC DNA]</scope>
    <source>
        <strain evidence="2 3">NBRC 13261</strain>
    </source>
</reference>
<proteinExistence type="predicted"/>
<keyword evidence="1" id="KW-0472">Membrane</keyword>
<comment type="caution">
    <text evidence="2">The sequence shown here is derived from an EMBL/GenBank/DDBJ whole genome shotgun (WGS) entry which is preliminary data.</text>
</comment>
<evidence type="ECO:0000256" key="1">
    <source>
        <dbReference type="SAM" id="Phobius"/>
    </source>
</evidence>
<evidence type="ECO:0000313" key="2">
    <source>
        <dbReference type="EMBL" id="GAK71386.1"/>
    </source>
</evidence>